<accession>A0A060WKA1</accession>
<reference evidence="5" key="1">
    <citation type="journal article" date="2014" name="Nat. Commun.">
        <title>The rainbow trout genome provides novel insights into evolution after whole-genome duplication in vertebrates.</title>
        <authorList>
            <person name="Berthelot C."/>
            <person name="Brunet F."/>
            <person name="Chalopin D."/>
            <person name="Juanchich A."/>
            <person name="Bernard M."/>
            <person name="Noel B."/>
            <person name="Bento P."/>
            <person name="Da Silva C."/>
            <person name="Labadie K."/>
            <person name="Alberti A."/>
            <person name="Aury J.M."/>
            <person name="Louis A."/>
            <person name="Dehais P."/>
            <person name="Bardou P."/>
            <person name="Montfort J."/>
            <person name="Klopp C."/>
            <person name="Cabau C."/>
            <person name="Gaspin C."/>
            <person name="Thorgaard G.H."/>
            <person name="Boussaha M."/>
            <person name="Quillet E."/>
            <person name="Guyomard R."/>
            <person name="Galiana D."/>
            <person name="Bobe J."/>
            <person name="Volff J.N."/>
            <person name="Genet C."/>
            <person name="Wincker P."/>
            <person name="Jaillon O."/>
            <person name="Roest Crollius H."/>
            <person name="Guiguen Y."/>
        </authorList>
    </citation>
    <scope>NUCLEOTIDE SEQUENCE [LARGE SCALE GENOMIC DNA]</scope>
</reference>
<protein>
    <submittedName>
        <fullName evidence="5">Uncharacterized protein</fullName>
    </submittedName>
</protein>
<name>A0A060WKA1_ONCMY</name>
<dbReference type="InterPro" id="IPR028745">
    <property type="entry name" value="AKAP9/Pericentrin"/>
</dbReference>
<keyword evidence="4" id="KW-0206">Cytoskeleton</keyword>
<evidence type="ECO:0000256" key="2">
    <source>
        <dbReference type="ARBA" id="ARBA00022490"/>
    </source>
</evidence>
<evidence type="ECO:0000313" key="5">
    <source>
        <dbReference type="EMBL" id="CDQ67703.1"/>
    </source>
</evidence>
<keyword evidence="3" id="KW-0175">Coiled coil</keyword>
<proteinExistence type="predicted"/>
<dbReference type="GO" id="GO:0007165">
    <property type="term" value="P:signal transduction"/>
    <property type="evidence" value="ECO:0007669"/>
    <property type="project" value="InterPro"/>
</dbReference>
<comment type="subcellular location">
    <subcellularLocation>
        <location evidence="1">Cytoplasm</location>
        <location evidence="1">Cytoskeleton</location>
        <location evidence="1">Microtubule organizing center</location>
        <location evidence="1">Centrosome</location>
    </subcellularLocation>
</comment>
<gene>
    <name evidence="5" type="ORF">GSONMT00031185001</name>
</gene>
<evidence type="ECO:0000256" key="3">
    <source>
        <dbReference type="ARBA" id="ARBA00023054"/>
    </source>
</evidence>
<sequence>MFPGIVNTVWKCVLVCKRVMMTGLLSFFSLLPVRLLKKRGDEEEGEEDEEVRRKMAVSGIVSSQVGGDGSSCPDHQVITTERNLLRKANESLRQVLSDVLKTTAAAEETIGRHVEGLLVPPSSSQRPTWQRAAGEPFRPATEAAGGYVWSGETETDEGLEMSQQMMTDSHSLLPELQLENEEYLMNISSRLQAAVEKLLVAITETTNQVHHSIINCGTTQKMYIFCLTIHFPVNQSAKSYFCCLVQIDSHLKGRF</sequence>
<dbReference type="PANTHER" id="PTHR44981:SF1">
    <property type="entry name" value="A-KINASE ANCHOR PROTEIN 9"/>
    <property type="match status" value="1"/>
</dbReference>
<dbReference type="STRING" id="8022.A0A060WKA1"/>
<dbReference type="Proteomes" id="UP000193380">
    <property type="component" value="Unassembled WGS sequence"/>
</dbReference>
<evidence type="ECO:0000256" key="1">
    <source>
        <dbReference type="ARBA" id="ARBA00004300"/>
    </source>
</evidence>
<dbReference type="AlphaFoldDB" id="A0A060WKA1"/>
<dbReference type="EMBL" id="FR904593">
    <property type="protein sequence ID" value="CDQ67703.1"/>
    <property type="molecule type" value="Genomic_DNA"/>
</dbReference>
<reference evidence="5" key="2">
    <citation type="submission" date="2014-03" db="EMBL/GenBank/DDBJ databases">
        <authorList>
            <person name="Genoscope - CEA"/>
        </authorList>
    </citation>
    <scope>NUCLEOTIDE SEQUENCE</scope>
</reference>
<dbReference type="PANTHER" id="PTHR44981">
    <property type="entry name" value="PERICENTRIN-LIKE PROTEIN, ISOFORM F"/>
    <property type="match status" value="1"/>
</dbReference>
<dbReference type="GO" id="GO:0005813">
    <property type="term" value="C:centrosome"/>
    <property type="evidence" value="ECO:0007669"/>
    <property type="project" value="UniProtKB-SubCell"/>
</dbReference>
<keyword evidence="2" id="KW-0963">Cytoplasm</keyword>
<dbReference type="PaxDb" id="8022-A0A060WKA1"/>
<evidence type="ECO:0000256" key="4">
    <source>
        <dbReference type="ARBA" id="ARBA00023212"/>
    </source>
</evidence>
<organism evidence="5 6">
    <name type="scientific">Oncorhynchus mykiss</name>
    <name type="common">Rainbow trout</name>
    <name type="synonym">Salmo gairdneri</name>
    <dbReference type="NCBI Taxonomy" id="8022"/>
    <lineage>
        <taxon>Eukaryota</taxon>
        <taxon>Metazoa</taxon>
        <taxon>Chordata</taxon>
        <taxon>Craniata</taxon>
        <taxon>Vertebrata</taxon>
        <taxon>Euteleostomi</taxon>
        <taxon>Actinopterygii</taxon>
        <taxon>Neopterygii</taxon>
        <taxon>Teleostei</taxon>
        <taxon>Protacanthopterygii</taxon>
        <taxon>Salmoniformes</taxon>
        <taxon>Salmonidae</taxon>
        <taxon>Salmoninae</taxon>
        <taxon>Oncorhynchus</taxon>
    </lineage>
</organism>
<evidence type="ECO:0000313" key="6">
    <source>
        <dbReference type="Proteomes" id="UP000193380"/>
    </source>
</evidence>
<dbReference type="GO" id="GO:0060090">
    <property type="term" value="F:molecular adaptor activity"/>
    <property type="evidence" value="ECO:0007669"/>
    <property type="project" value="InterPro"/>
</dbReference>